<evidence type="ECO:0000256" key="3">
    <source>
        <dbReference type="ARBA" id="ARBA00022729"/>
    </source>
</evidence>
<evidence type="ECO:0000256" key="9">
    <source>
        <dbReference type="SAM" id="Phobius"/>
    </source>
</evidence>
<protein>
    <submittedName>
        <fullName evidence="13">Uncharacterized protein</fullName>
    </submittedName>
</protein>
<feature type="domain" description="TMEM87A/B GOLD" evidence="12">
    <location>
        <begin position="23"/>
        <end position="108"/>
    </location>
</feature>
<dbReference type="PANTHER" id="PTHR21229">
    <property type="entry name" value="LUNG SEVEN TRANSMEMBRANE RECEPTOR"/>
    <property type="match status" value="1"/>
</dbReference>
<dbReference type="Pfam" id="PF21901">
    <property type="entry name" value="TMEM87A-B_GOLD"/>
    <property type="match status" value="1"/>
</dbReference>
<evidence type="ECO:0000256" key="5">
    <source>
        <dbReference type="ARBA" id="ARBA00023034"/>
    </source>
</evidence>
<dbReference type="EMBL" id="JAZGQO010000007">
    <property type="protein sequence ID" value="KAK6181817.1"/>
    <property type="molecule type" value="Genomic_DNA"/>
</dbReference>
<feature type="domain" description="GOST seven transmembrane" evidence="11">
    <location>
        <begin position="241"/>
        <end position="290"/>
    </location>
</feature>
<comment type="caution">
    <text evidence="13">The sequence shown here is derived from an EMBL/GenBank/DDBJ whole genome shotgun (WGS) entry which is preliminary data.</text>
</comment>
<sequence length="293" mass="33442">MESMWLFVLVWSTSLMNVVVSRPEQGVWKQDYKLEKNQAKIHAFPRSLYTDTKVKVAIHCNDDMGILNIKWIIRRSPCSNEYESVEYDNELQRFYMTTPDKKAYEMNYNVVDFLNGTAILKCVDHPSLIGNGKTYISVPMESTQPNSSATKNVTLAPYVPTSPKSTPVLPKQNKRKRRATGTTATQMIATNTSEIDYLAKAWMDGYYVFILQIEYNGSATTAKVTVSFESKYGYISAVEWPLLVFFGLVGLLYIILGLVWLVLLACNWRDLLRVQFWIGGVIVLGRCNILNFH</sequence>
<proteinExistence type="inferred from homology"/>
<organism evidence="13 14">
    <name type="scientific">Patella caerulea</name>
    <name type="common">Rayed Mediterranean limpet</name>
    <dbReference type="NCBI Taxonomy" id="87958"/>
    <lineage>
        <taxon>Eukaryota</taxon>
        <taxon>Metazoa</taxon>
        <taxon>Spiralia</taxon>
        <taxon>Lophotrochozoa</taxon>
        <taxon>Mollusca</taxon>
        <taxon>Gastropoda</taxon>
        <taxon>Patellogastropoda</taxon>
        <taxon>Patelloidea</taxon>
        <taxon>Patellidae</taxon>
        <taxon>Patella</taxon>
    </lineage>
</organism>
<name>A0AAN8JP12_PATCE</name>
<dbReference type="Pfam" id="PF06814">
    <property type="entry name" value="GOST_TM"/>
    <property type="match status" value="1"/>
</dbReference>
<dbReference type="AlphaFoldDB" id="A0AAN8JP12"/>
<keyword evidence="6 9" id="KW-0472">Membrane</keyword>
<keyword evidence="4 9" id="KW-1133">Transmembrane helix</keyword>
<feature type="chain" id="PRO_5042815550" evidence="10">
    <location>
        <begin position="22"/>
        <end position="293"/>
    </location>
</feature>
<comment type="similarity">
    <text evidence="8">Belongs to the LU7TM family. TMEM87 subfamily.</text>
</comment>
<keyword evidence="2 9" id="KW-0812">Transmembrane</keyword>
<evidence type="ECO:0000256" key="10">
    <source>
        <dbReference type="SAM" id="SignalP"/>
    </source>
</evidence>
<keyword evidence="14" id="KW-1185">Reference proteome</keyword>
<keyword evidence="3 10" id="KW-0732">Signal</keyword>
<keyword evidence="5" id="KW-0333">Golgi apparatus</keyword>
<comment type="subcellular location">
    <subcellularLocation>
        <location evidence="1">Golgi apparatus membrane</location>
        <topology evidence="1">Multi-pass membrane protein</topology>
    </subcellularLocation>
</comment>
<evidence type="ECO:0000256" key="2">
    <source>
        <dbReference type="ARBA" id="ARBA00022692"/>
    </source>
</evidence>
<dbReference type="InterPro" id="IPR053937">
    <property type="entry name" value="GOST_TM"/>
</dbReference>
<dbReference type="InterPro" id="IPR054101">
    <property type="entry name" value="TMEM87A/B_GOLD"/>
</dbReference>
<evidence type="ECO:0000256" key="1">
    <source>
        <dbReference type="ARBA" id="ARBA00004653"/>
    </source>
</evidence>
<dbReference type="GO" id="GO:0042147">
    <property type="term" value="P:retrograde transport, endosome to Golgi"/>
    <property type="evidence" value="ECO:0007669"/>
    <property type="project" value="TreeGrafter"/>
</dbReference>
<feature type="transmembrane region" description="Helical" evidence="9">
    <location>
        <begin position="240"/>
        <end position="266"/>
    </location>
</feature>
<keyword evidence="7" id="KW-0325">Glycoprotein</keyword>
<gene>
    <name evidence="13" type="ORF">SNE40_009600</name>
</gene>
<evidence type="ECO:0000256" key="8">
    <source>
        <dbReference type="ARBA" id="ARBA00044946"/>
    </source>
</evidence>
<dbReference type="Proteomes" id="UP001347796">
    <property type="component" value="Unassembled WGS sequence"/>
</dbReference>
<dbReference type="InterPro" id="IPR009637">
    <property type="entry name" value="GPR107/GPR108-like"/>
</dbReference>
<evidence type="ECO:0000256" key="7">
    <source>
        <dbReference type="ARBA" id="ARBA00023180"/>
    </source>
</evidence>
<evidence type="ECO:0000313" key="13">
    <source>
        <dbReference type="EMBL" id="KAK6181817.1"/>
    </source>
</evidence>
<dbReference type="GO" id="GO:0005829">
    <property type="term" value="C:cytosol"/>
    <property type="evidence" value="ECO:0007669"/>
    <property type="project" value="GOC"/>
</dbReference>
<feature type="signal peptide" evidence="10">
    <location>
        <begin position="1"/>
        <end position="21"/>
    </location>
</feature>
<evidence type="ECO:0000259" key="11">
    <source>
        <dbReference type="Pfam" id="PF06814"/>
    </source>
</evidence>
<dbReference type="PANTHER" id="PTHR21229:SF1">
    <property type="entry name" value="GH17801P"/>
    <property type="match status" value="1"/>
</dbReference>
<reference evidence="13 14" key="1">
    <citation type="submission" date="2024-01" db="EMBL/GenBank/DDBJ databases">
        <title>The genome of the rayed Mediterranean limpet Patella caerulea (Linnaeus, 1758).</title>
        <authorList>
            <person name="Anh-Thu Weber A."/>
            <person name="Halstead-Nussloch G."/>
        </authorList>
    </citation>
    <scope>NUCLEOTIDE SEQUENCE [LARGE SCALE GENOMIC DNA]</scope>
    <source>
        <strain evidence="13">AATW-2023a</strain>
        <tissue evidence="13">Whole specimen</tissue>
    </source>
</reference>
<dbReference type="GO" id="GO:0000139">
    <property type="term" value="C:Golgi membrane"/>
    <property type="evidence" value="ECO:0007669"/>
    <property type="project" value="UniProtKB-SubCell"/>
</dbReference>
<accession>A0AAN8JP12</accession>
<evidence type="ECO:0000313" key="14">
    <source>
        <dbReference type="Proteomes" id="UP001347796"/>
    </source>
</evidence>
<evidence type="ECO:0000256" key="4">
    <source>
        <dbReference type="ARBA" id="ARBA00022989"/>
    </source>
</evidence>
<evidence type="ECO:0000259" key="12">
    <source>
        <dbReference type="Pfam" id="PF21901"/>
    </source>
</evidence>
<evidence type="ECO:0000256" key="6">
    <source>
        <dbReference type="ARBA" id="ARBA00023136"/>
    </source>
</evidence>